<dbReference type="SUPFAM" id="SSF53335">
    <property type="entry name" value="S-adenosyl-L-methionine-dependent methyltransferases"/>
    <property type="match status" value="1"/>
</dbReference>
<proteinExistence type="predicted"/>
<dbReference type="OrthoDB" id="3469983at2"/>
<name>A0A0T6LNJ5_WENVI</name>
<dbReference type="STRING" id="76728.AQ490_04605"/>
<dbReference type="Proteomes" id="UP000050867">
    <property type="component" value="Unassembled WGS sequence"/>
</dbReference>
<comment type="caution">
    <text evidence="2">The sequence shown here is derived from an EMBL/GenBank/DDBJ whole genome shotgun (WGS) entry which is preliminary data.</text>
</comment>
<gene>
    <name evidence="2" type="ORF">AQ490_04605</name>
</gene>
<evidence type="ECO:0000256" key="1">
    <source>
        <dbReference type="SAM" id="MobiDB-lite"/>
    </source>
</evidence>
<dbReference type="Gene3D" id="3.40.50.150">
    <property type="entry name" value="Vaccinia Virus protein VP39"/>
    <property type="match status" value="1"/>
</dbReference>
<dbReference type="Pfam" id="PF13489">
    <property type="entry name" value="Methyltransf_23"/>
    <property type="match status" value="1"/>
</dbReference>
<dbReference type="EMBL" id="LLZU01000035">
    <property type="protein sequence ID" value="KRV47675.1"/>
    <property type="molecule type" value="Genomic_DNA"/>
</dbReference>
<dbReference type="eggNOG" id="COG2226">
    <property type="taxonomic scope" value="Bacteria"/>
</dbReference>
<evidence type="ECO:0008006" key="4">
    <source>
        <dbReference type="Google" id="ProtNLM"/>
    </source>
</evidence>
<feature type="region of interest" description="Disordered" evidence="1">
    <location>
        <begin position="1"/>
        <end position="20"/>
    </location>
</feature>
<dbReference type="InterPro" id="IPR029063">
    <property type="entry name" value="SAM-dependent_MTases_sf"/>
</dbReference>
<dbReference type="CDD" id="cd02440">
    <property type="entry name" value="AdoMet_MTases"/>
    <property type="match status" value="1"/>
</dbReference>
<evidence type="ECO:0000313" key="2">
    <source>
        <dbReference type="EMBL" id="KRV47675.1"/>
    </source>
</evidence>
<dbReference type="AlphaFoldDB" id="A0A0T6LNJ5"/>
<reference evidence="2 3" key="1">
    <citation type="submission" date="2015-10" db="EMBL/GenBank/DDBJ databases">
        <title>Draft genome sequence of pyrrolomycin-producing Streptomyces vitaminophilus.</title>
        <authorList>
            <person name="Graham D.E."/>
            <person name="Mahan K.M."/>
            <person name="Klingeman D.M."/>
            <person name="Hettich R.L."/>
            <person name="Parry R.J."/>
        </authorList>
    </citation>
    <scope>NUCLEOTIDE SEQUENCE [LARGE SCALE GENOMIC DNA]</scope>
    <source>
        <strain evidence="2 3">ATCC 31673</strain>
    </source>
</reference>
<evidence type="ECO:0000313" key="3">
    <source>
        <dbReference type="Proteomes" id="UP000050867"/>
    </source>
</evidence>
<protein>
    <recommendedName>
        <fullName evidence="4">Methyltransferase</fullName>
    </recommendedName>
</protein>
<dbReference type="RefSeq" id="WP_018386109.1">
    <property type="nucleotide sequence ID" value="NZ_LLZU01000035.1"/>
</dbReference>
<keyword evidence="3" id="KW-1185">Reference proteome</keyword>
<sequence length="289" mass="31795">MERKGVAFPEGTRTAAPVAPEREDSGYVFATSFEGETRRLRAGEAMWDPGTLDLLRVEPGTACLEIGGGCGSVGRALADRVGADGEVVVTDLRLDRVSWLGEHGVTVLRHDVLVDPLPRERFDLVHARMVVQHLSDQEAAVRRMIGALRPGGRLLLEDTDTSSLFRHAQQEGFLDRVKDAAYVIMRQSGHRARGGLLDLDLMLRCGLEDVQAQGRAVVVQGGTVQAEWYTLWIEHLRPRMEASGLVSAEEVDQALEQLRDPAHRWLSQVMVAVSGRRPRHDGTGARGAR</sequence>
<accession>A0A0T6LNJ5</accession>
<organism evidence="2 3">
    <name type="scientific">Wenjunlia vitaminophila</name>
    <name type="common">Streptomyces vitaminophilus</name>
    <dbReference type="NCBI Taxonomy" id="76728"/>
    <lineage>
        <taxon>Bacteria</taxon>
        <taxon>Bacillati</taxon>
        <taxon>Actinomycetota</taxon>
        <taxon>Actinomycetes</taxon>
        <taxon>Kitasatosporales</taxon>
        <taxon>Streptomycetaceae</taxon>
        <taxon>Wenjunlia</taxon>
    </lineage>
</organism>